<dbReference type="SUPFAM" id="SSF53901">
    <property type="entry name" value="Thiolase-like"/>
    <property type="match status" value="2"/>
</dbReference>
<feature type="domain" description="Thiolase C-terminal" evidence="1">
    <location>
        <begin position="245"/>
        <end position="387"/>
    </location>
</feature>
<dbReference type="Proteomes" id="UP000009159">
    <property type="component" value="Chromosome"/>
</dbReference>
<dbReference type="AlphaFoldDB" id="A1TD38"/>
<dbReference type="InterPro" id="IPR002155">
    <property type="entry name" value="Thiolase"/>
</dbReference>
<evidence type="ECO:0000313" key="3">
    <source>
        <dbReference type="Proteomes" id="UP000009159"/>
    </source>
</evidence>
<gene>
    <name evidence="2" type="ordered locus">Mvan_4311</name>
</gene>
<dbReference type="Gene3D" id="3.40.47.10">
    <property type="match status" value="1"/>
</dbReference>
<organism evidence="2 3">
    <name type="scientific">Mycolicibacterium vanbaalenii (strain DSM 7251 / JCM 13017 / BCRC 16820 / KCTC 9966 / NRRL B-24157 / PYR-1)</name>
    <name type="common">Mycobacterium vanbaalenii</name>
    <dbReference type="NCBI Taxonomy" id="350058"/>
    <lineage>
        <taxon>Bacteria</taxon>
        <taxon>Bacillati</taxon>
        <taxon>Actinomycetota</taxon>
        <taxon>Actinomycetes</taxon>
        <taxon>Mycobacteriales</taxon>
        <taxon>Mycobacteriaceae</taxon>
        <taxon>Mycolicibacterium</taxon>
    </lineage>
</organism>
<evidence type="ECO:0000313" key="2">
    <source>
        <dbReference type="EMBL" id="ABM15088.1"/>
    </source>
</evidence>
<dbReference type="InterPro" id="IPR016039">
    <property type="entry name" value="Thiolase-like"/>
</dbReference>
<dbReference type="InterPro" id="IPR055140">
    <property type="entry name" value="Thiolase_C_2"/>
</dbReference>
<dbReference type="PANTHER" id="PTHR42870:SF1">
    <property type="entry name" value="NON-SPECIFIC LIPID-TRANSFER PROTEIN-LIKE 2"/>
    <property type="match status" value="1"/>
</dbReference>
<dbReference type="EMBL" id="CP000511">
    <property type="protein sequence ID" value="ABM15088.1"/>
    <property type="molecule type" value="Genomic_DNA"/>
</dbReference>
<sequence>MSDPTPAIAGLGITEQGKVYGRTARQFAAQAVRLAAADAGIEMADIDGLIVSGGIKARIGINLQNALGLVDLKLLTEMQGFGSTAAQMVQYASMAVQSGMASTIAIVWADAPLKEKSRSSAAYSGGGRSLPRGFDGITASNGIMSPTTMYALAARRHMQKYGTTSDQLGHIAVAQRAWAQLNPIAQFCGTPLTLQEYHDSRYIAEPFHLYDCCLVSNGGVAVIVTSLERARALRQPPVRVLGWAQAHPGRAGIRNDDFGLVSGAAQSGPDALKMANTSLDEVGVAQIYDCYTFTALLTLEDYGFVPKGEGGPAMAEPGMIGPGGRIKFNTGGGELSSFYMWGMTPLHEAVVQARGQGGERQVDDHDRVLVSGNGGILDYHSTLVLGTDN</sequence>
<dbReference type="PIRSF" id="PIRSF000429">
    <property type="entry name" value="Ac-CoA_Ac_transf"/>
    <property type="match status" value="1"/>
</dbReference>
<keyword evidence="3" id="KW-1185">Reference proteome</keyword>
<proteinExistence type="predicted"/>
<evidence type="ECO:0000259" key="1">
    <source>
        <dbReference type="Pfam" id="PF22691"/>
    </source>
</evidence>
<dbReference type="Pfam" id="PF22691">
    <property type="entry name" value="Thiolase_C_1"/>
    <property type="match status" value="1"/>
</dbReference>
<dbReference type="HOGENOM" id="CLU_035425_2_1_11"/>
<dbReference type="CDD" id="cd00829">
    <property type="entry name" value="SCP-x_thiolase"/>
    <property type="match status" value="1"/>
</dbReference>
<dbReference type="STRING" id="350058.Mvan_4311"/>
<dbReference type="GO" id="GO:0016747">
    <property type="term" value="F:acyltransferase activity, transferring groups other than amino-acyl groups"/>
    <property type="evidence" value="ECO:0007669"/>
    <property type="project" value="InterPro"/>
</dbReference>
<dbReference type="KEGG" id="mva:Mvan_4311"/>
<dbReference type="eggNOG" id="COG0183">
    <property type="taxonomic scope" value="Bacteria"/>
</dbReference>
<accession>A1TD38</accession>
<reference evidence="2" key="1">
    <citation type="submission" date="2006-12" db="EMBL/GenBank/DDBJ databases">
        <title>Complete sequence of Mycobacterium vanbaalenii PYR-1.</title>
        <authorList>
            <consortium name="US DOE Joint Genome Institute"/>
            <person name="Copeland A."/>
            <person name="Lucas S."/>
            <person name="Lapidus A."/>
            <person name="Barry K."/>
            <person name="Detter J.C."/>
            <person name="Glavina del Rio T."/>
            <person name="Hammon N."/>
            <person name="Israni S."/>
            <person name="Dalin E."/>
            <person name="Tice H."/>
            <person name="Pitluck S."/>
            <person name="Singan V."/>
            <person name="Schmutz J."/>
            <person name="Larimer F."/>
            <person name="Land M."/>
            <person name="Hauser L."/>
            <person name="Kyrpides N."/>
            <person name="Anderson I.J."/>
            <person name="Miller C."/>
            <person name="Richardson P."/>
        </authorList>
    </citation>
    <scope>NUCLEOTIDE SEQUENCE [LARGE SCALE GENOMIC DNA]</scope>
    <source>
        <strain evidence="2">PYR-1</strain>
    </source>
</reference>
<protein>
    <recommendedName>
        <fullName evidence="1">Thiolase C-terminal domain-containing protein</fullName>
    </recommendedName>
</protein>
<dbReference type="PANTHER" id="PTHR42870">
    <property type="entry name" value="ACETYL-COA C-ACETYLTRANSFERASE"/>
    <property type="match status" value="1"/>
</dbReference>
<name>A1TD38_MYCVP</name>
<dbReference type="RefSeq" id="WP_011781466.1">
    <property type="nucleotide sequence ID" value="NC_008726.1"/>
</dbReference>